<name>A0A9Q1J711_SYNKA</name>
<evidence type="ECO:0000313" key="2">
    <source>
        <dbReference type="EMBL" id="KAJ8373934.1"/>
    </source>
</evidence>
<proteinExistence type="predicted"/>
<dbReference type="AlphaFoldDB" id="A0A9Q1J711"/>
<dbReference type="Proteomes" id="UP001152622">
    <property type="component" value="Chromosome 2"/>
</dbReference>
<keyword evidence="3" id="KW-1185">Reference proteome</keyword>
<protein>
    <submittedName>
        <fullName evidence="2">Uncharacterized protein</fullName>
    </submittedName>
</protein>
<evidence type="ECO:0000256" key="1">
    <source>
        <dbReference type="SAM" id="MobiDB-lite"/>
    </source>
</evidence>
<evidence type="ECO:0000313" key="3">
    <source>
        <dbReference type="Proteomes" id="UP001152622"/>
    </source>
</evidence>
<dbReference type="EMBL" id="JAINUF010000002">
    <property type="protein sequence ID" value="KAJ8373934.1"/>
    <property type="molecule type" value="Genomic_DNA"/>
</dbReference>
<organism evidence="2 3">
    <name type="scientific">Synaphobranchus kaupii</name>
    <name type="common">Kaup's arrowtooth eel</name>
    <dbReference type="NCBI Taxonomy" id="118154"/>
    <lineage>
        <taxon>Eukaryota</taxon>
        <taxon>Metazoa</taxon>
        <taxon>Chordata</taxon>
        <taxon>Craniata</taxon>
        <taxon>Vertebrata</taxon>
        <taxon>Euteleostomi</taxon>
        <taxon>Actinopterygii</taxon>
        <taxon>Neopterygii</taxon>
        <taxon>Teleostei</taxon>
        <taxon>Anguilliformes</taxon>
        <taxon>Synaphobranchidae</taxon>
        <taxon>Synaphobranchus</taxon>
    </lineage>
</organism>
<feature type="region of interest" description="Disordered" evidence="1">
    <location>
        <begin position="27"/>
        <end position="49"/>
    </location>
</feature>
<comment type="caution">
    <text evidence="2">The sequence shown here is derived from an EMBL/GenBank/DDBJ whole genome shotgun (WGS) entry which is preliminary data.</text>
</comment>
<accession>A0A9Q1J711</accession>
<sequence>MPVIPQCSHSATKDPVVSQTAGLCSRGVPLSPPHSTAVAPPTVSSTRRPHDCQTVATRHPATSGPGLLLQPLWPCPSSVSLKLCAPRPQSCPVTRRCPIA</sequence>
<gene>
    <name evidence="2" type="ORF">SKAU_G00045140</name>
</gene>
<reference evidence="2" key="1">
    <citation type="journal article" date="2023" name="Science">
        <title>Genome structures resolve the early diversification of teleost fishes.</title>
        <authorList>
            <person name="Parey E."/>
            <person name="Louis A."/>
            <person name="Montfort J."/>
            <person name="Bouchez O."/>
            <person name="Roques C."/>
            <person name="Iampietro C."/>
            <person name="Lluch J."/>
            <person name="Castinel A."/>
            <person name="Donnadieu C."/>
            <person name="Desvignes T."/>
            <person name="Floi Bucao C."/>
            <person name="Jouanno E."/>
            <person name="Wen M."/>
            <person name="Mejri S."/>
            <person name="Dirks R."/>
            <person name="Jansen H."/>
            <person name="Henkel C."/>
            <person name="Chen W.J."/>
            <person name="Zahm M."/>
            <person name="Cabau C."/>
            <person name="Klopp C."/>
            <person name="Thompson A.W."/>
            <person name="Robinson-Rechavi M."/>
            <person name="Braasch I."/>
            <person name="Lecointre G."/>
            <person name="Bobe J."/>
            <person name="Postlethwait J.H."/>
            <person name="Berthelot C."/>
            <person name="Roest Crollius H."/>
            <person name="Guiguen Y."/>
        </authorList>
    </citation>
    <scope>NUCLEOTIDE SEQUENCE</scope>
    <source>
        <strain evidence="2">WJC10195</strain>
    </source>
</reference>